<dbReference type="eggNOG" id="COG1024">
    <property type="taxonomic scope" value="Bacteria"/>
</dbReference>
<comment type="caution">
    <text evidence="5">The sequence shown here is derived from an EMBL/GenBank/DDBJ whole genome shotgun (WGS) entry which is preliminary data.</text>
</comment>
<dbReference type="EMBL" id="AQQY01000001">
    <property type="protein sequence ID" value="KCV83386.1"/>
    <property type="molecule type" value="Genomic_DNA"/>
</dbReference>
<evidence type="ECO:0000313" key="6">
    <source>
        <dbReference type="Proteomes" id="UP000024836"/>
    </source>
</evidence>
<comment type="catalytic activity">
    <reaction evidence="1">
        <text>3-hydroxy-2-methylpropanoyl-CoA + H2O = 3-hydroxy-2-methylpropanoate + CoA + H(+)</text>
        <dbReference type="Rhea" id="RHEA:20888"/>
        <dbReference type="ChEBI" id="CHEBI:11805"/>
        <dbReference type="ChEBI" id="CHEBI:15377"/>
        <dbReference type="ChEBI" id="CHEBI:15378"/>
        <dbReference type="ChEBI" id="CHEBI:57287"/>
        <dbReference type="ChEBI" id="CHEBI:57340"/>
        <dbReference type="EC" id="3.1.2.4"/>
    </reaction>
</comment>
<reference evidence="5 6" key="1">
    <citation type="submission" date="2013-04" db="EMBL/GenBank/DDBJ databases">
        <title>Shimia sp. 22II-S11-Z10 Genome Sequencing.</title>
        <authorList>
            <person name="Lai Q."/>
            <person name="Li G."/>
            <person name="Shao Z."/>
        </authorList>
    </citation>
    <scope>NUCLEOTIDE SEQUENCE [LARGE SCALE GENOMIC DNA]</scope>
    <source>
        <strain evidence="6">22II-S11-Z10</strain>
    </source>
</reference>
<accession>A0A058ZRA2</accession>
<dbReference type="PANTHER" id="PTHR43176">
    <property type="entry name" value="3-HYDROXYISOBUTYRYL-COA HYDROLASE-RELATED"/>
    <property type="match status" value="1"/>
</dbReference>
<sequence>MSDDIHIRKEGRAGRITLTRTKALNALSYEMCLDVEAALDSWRTDPDVAVVLMDAEGERAFCAGGDIGVIYETGMAQDFEYGRKFWADEYRMNAKIFTYPKPVISLMQGFTMGGGVGLGCHGSHRVVGETSQIAMPEVGIGLVPDVGGSLILALAPGRLGEYLGTTAARMGPADAIYAGFADQFIPQDAWPALIDDLVSNGDATAVERAATTPPDGTLQALQPQIDAHFAGQTLGDIARSLQAEDSEFAAKTLKSLSRNSPLAMACAVELVHRQRGKGSIQAALAEEYRFTYRAAEQSDLLEGIRAKIIDKDNAPNWRHSGLEAVSGADVTRLMLPLGKDELNLTEEAA</sequence>
<evidence type="ECO:0000313" key="5">
    <source>
        <dbReference type="EMBL" id="KCV83386.1"/>
    </source>
</evidence>
<dbReference type="SUPFAM" id="SSF52096">
    <property type="entry name" value="ClpP/crotonase"/>
    <property type="match status" value="1"/>
</dbReference>
<keyword evidence="3" id="KW-0378">Hydrolase</keyword>
<dbReference type="EC" id="3.1.2.4" evidence="2"/>
<dbReference type="Gene3D" id="3.90.226.10">
    <property type="entry name" value="2-enoyl-CoA Hydratase, Chain A, domain 1"/>
    <property type="match status" value="1"/>
</dbReference>
<name>A0A058ZRA2_9RHOB</name>
<dbReference type="GO" id="GO:0005829">
    <property type="term" value="C:cytosol"/>
    <property type="evidence" value="ECO:0007669"/>
    <property type="project" value="TreeGrafter"/>
</dbReference>
<evidence type="ECO:0000256" key="2">
    <source>
        <dbReference type="ARBA" id="ARBA00011915"/>
    </source>
</evidence>
<dbReference type="Proteomes" id="UP000024836">
    <property type="component" value="Unassembled WGS sequence"/>
</dbReference>
<dbReference type="InterPro" id="IPR045004">
    <property type="entry name" value="ECH_dom"/>
</dbReference>
<dbReference type="OrthoDB" id="9790967at2"/>
<organism evidence="5 6">
    <name type="scientific">Actibacterium atlanticum</name>
    <dbReference type="NCBI Taxonomy" id="1461693"/>
    <lineage>
        <taxon>Bacteria</taxon>
        <taxon>Pseudomonadati</taxon>
        <taxon>Pseudomonadota</taxon>
        <taxon>Alphaproteobacteria</taxon>
        <taxon>Rhodobacterales</taxon>
        <taxon>Roseobacteraceae</taxon>
        <taxon>Actibacterium</taxon>
    </lineage>
</organism>
<dbReference type="AlphaFoldDB" id="A0A058ZRA2"/>
<evidence type="ECO:0000259" key="4">
    <source>
        <dbReference type="Pfam" id="PF16113"/>
    </source>
</evidence>
<keyword evidence="6" id="KW-1185">Reference proteome</keyword>
<evidence type="ECO:0000256" key="1">
    <source>
        <dbReference type="ARBA" id="ARBA00001709"/>
    </source>
</evidence>
<dbReference type="PATRIC" id="fig|1461693.3.peg.304"/>
<dbReference type="CDD" id="cd06558">
    <property type="entry name" value="crotonase-like"/>
    <property type="match status" value="1"/>
</dbReference>
<dbReference type="PANTHER" id="PTHR43176:SF3">
    <property type="entry name" value="3-HYDROXYISOBUTYRYL-COA HYDROLASE, MITOCHONDRIAL"/>
    <property type="match status" value="1"/>
</dbReference>
<dbReference type="GO" id="GO:0003860">
    <property type="term" value="F:3-hydroxyisobutyryl-CoA hydrolase activity"/>
    <property type="evidence" value="ECO:0007669"/>
    <property type="project" value="UniProtKB-EC"/>
</dbReference>
<dbReference type="NCBIfam" id="NF004127">
    <property type="entry name" value="PRK05617.1"/>
    <property type="match status" value="1"/>
</dbReference>
<gene>
    <name evidence="5" type="ORF">ATO10_01455</name>
</gene>
<dbReference type="Pfam" id="PF16113">
    <property type="entry name" value="ECH_2"/>
    <property type="match status" value="1"/>
</dbReference>
<dbReference type="RefSeq" id="WP_035247075.1">
    <property type="nucleotide sequence ID" value="NZ_AQQY01000001.1"/>
</dbReference>
<evidence type="ECO:0000256" key="3">
    <source>
        <dbReference type="ARBA" id="ARBA00022801"/>
    </source>
</evidence>
<dbReference type="InterPro" id="IPR032259">
    <property type="entry name" value="HIBYL-CoA-H"/>
</dbReference>
<dbReference type="InterPro" id="IPR029045">
    <property type="entry name" value="ClpP/crotonase-like_dom_sf"/>
</dbReference>
<protein>
    <recommendedName>
        <fullName evidence="2">3-hydroxyisobutyryl-CoA hydrolase</fullName>
        <ecNumber evidence="2">3.1.2.4</ecNumber>
    </recommendedName>
</protein>
<feature type="domain" description="Enoyl-CoA hydratase/isomerase" evidence="4">
    <location>
        <begin position="14"/>
        <end position="333"/>
    </location>
</feature>
<dbReference type="GO" id="GO:0006574">
    <property type="term" value="P:L-valine catabolic process"/>
    <property type="evidence" value="ECO:0007669"/>
    <property type="project" value="TreeGrafter"/>
</dbReference>
<dbReference type="STRING" id="1461693.ATO10_01455"/>
<proteinExistence type="predicted"/>